<proteinExistence type="predicted"/>
<organism evidence="1 2">
    <name type="scientific">Burkholderia aenigmatica</name>
    <dbReference type="NCBI Taxonomy" id="2015348"/>
    <lineage>
        <taxon>Bacteria</taxon>
        <taxon>Pseudomonadati</taxon>
        <taxon>Pseudomonadota</taxon>
        <taxon>Betaproteobacteria</taxon>
        <taxon>Burkholderiales</taxon>
        <taxon>Burkholderiaceae</taxon>
        <taxon>Burkholderia</taxon>
        <taxon>Burkholderia cepacia complex</taxon>
    </lineage>
</organism>
<comment type="caution">
    <text evidence="1">The sequence shown here is derived from an EMBL/GenBank/DDBJ whole genome shotgun (WGS) entry which is preliminary data.</text>
</comment>
<evidence type="ECO:0000313" key="2">
    <source>
        <dbReference type="Proteomes" id="UP000494120"/>
    </source>
</evidence>
<accession>A0ABY6XJW9</accession>
<gene>
    <name evidence="1" type="ORF">BLA17378_00804</name>
</gene>
<reference evidence="1 2" key="1">
    <citation type="submission" date="2019-09" db="EMBL/GenBank/DDBJ databases">
        <authorList>
            <person name="Depoorter E."/>
        </authorList>
    </citation>
    <scope>NUCLEOTIDE SEQUENCE [LARGE SCALE GENOMIC DNA]</scope>
    <source>
        <strain evidence="1 2">R-17378</strain>
    </source>
</reference>
<name>A0ABY6XJW9_9BURK</name>
<dbReference type="Proteomes" id="UP000494120">
    <property type="component" value="Unassembled WGS sequence"/>
</dbReference>
<protein>
    <submittedName>
        <fullName evidence="1">Uncharacterized protein</fullName>
    </submittedName>
</protein>
<evidence type="ECO:0000313" key="1">
    <source>
        <dbReference type="EMBL" id="VWC51061.1"/>
    </source>
</evidence>
<sequence length="90" mass="9583">MVTDVGNSIPVVGEVVPALRSTTTGPELASRKSLDGYRMERSLVARGITAATPHFQIADATVFVEPNADKHISVGVARSRDGSRQHAINQ</sequence>
<dbReference type="EMBL" id="CABVQG010000002">
    <property type="protein sequence ID" value="VWC51061.1"/>
    <property type="molecule type" value="Genomic_DNA"/>
</dbReference>
<keyword evidence="2" id="KW-1185">Reference proteome</keyword>